<accession>G8IDK0</accession>
<keyword evidence="2" id="KW-1185">Reference proteome</keyword>
<proteinExistence type="predicted"/>
<dbReference type="RefSeq" id="YP_009016470.1">
    <property type="nucleotide sequence ID" value="NC_023725.1"/>
</dbReference>
<protein>
    <submittedName>
        <fullName evidence="1">Uncharacterized protein</fullName>
    </submittedName>
</protein>
<reference evidence="1 2" key="1">
    <citation type="journal article" date="2012" name="J. Virol.">
        <title>Complete Genome Sequences of 138 Mycobacteriophages.</title>
        <authorList>
            <consortium name="the Science Education Alliance Phage Hunters Advancing Genomics and Evolutionary Science Program"/>
            <consortium name="the KwaZulu-Natal Research Institute for Tuberculosis and HIV Mycobacterial Genetics Course Students"/>
            <consortium name="the Phage Hunters Integrating Research and Education Program"/>
            <person name="Hatfull G.F."/>
        </authorList>
    </citation>
    <scope>NUCLEOTIDE SEQUENCE [LARGE SCALE GENOMIC DNA]</scope>
    <source>
        <strain evidence="1 2">Nappy</strain>
    </source>
</reference>
<evidence type="ECO:0000313" key="1">
    <source>
        <dbReference type="EMBL" id="AER25838.1"/>
    </source>
</evidence>
<dbReference type="KEGG" id="vg:18564403"/>
<gene>
    <name evidence="1" type="primary">8</name>
    <name evidence="1" type="ORF">NAPPY_8</name>
</gene>
<dbReference type="GeneID" id="18564403"/>
<evidence type="ECO:0000313" key="2">
    <source>
        <dbReference type="Proteomes" id="UP000005884"/>
    </source>
</evidence>
<dbReference type="EMBL" id="JN699627">
    <property type="protein sequence ID" value="AER25838.1"/>
    <property type="molecule type" value="Genomic_DNA"/>
</dbReference>
<organism evidence="1 2">
    <name type="scientific">Mycobacterium phage Nappy</name>
    <dbReference type="NCBI Taxonomy" id="1088866"/>
    <lineage>
        <taxon>Viruses</taxon>
        <taxon>Duplodnaviria</taxon>
        <taxon>Heunggongvirae</taxon>
        <taxon>Uroviricota</taxon>
        <taxon>Caudoviricetes</taxon>
        <taxon>Ceeclamvirinae</taxon>
        <taxon>Bixzunavirus</taxon>
        <taxon>Bixzunavirus nappy</taxon>
    </lineage>
</organism>
<sequence length="100" mass="11605">MRLQSRWRPRRLSGASMRLLCWARPKDRAERVALRPVVDASTRPGDGVIPIGGPYFEQRDGRWELSWHLRGAMVTFQLNDYEARYLHAQMGEALNAKEQP</sequence>
<dbReference type="Proteomes" id="UP000005884">
    <property type="component" value="Segment"/>
</dbReference>
<name>G8IDK0_9CAUD</name>